<dbReference type="EMBL" id="QUMW01000009">
    <property type="protein sequence ID" value="REG25531.1"/>
    <property type="molecule type" value="Genomic_DNA"/>
</dbReference>
<dbReference type="InterPro" id="IPR029058">
    <property type="entry name" value="AB_hydrolase_fold"/>
</dbReference>
<dbReference type="Proteomes" id="UP000257076">
    <property type="component" value="Unassembled WGS sequence"/>
</dbReference>
<comment type="caution">
    <text evidence="1">The sequence shown here is derived from an EMBL/GenBank/DDBJ whole genome shotgun (WGS) entry which is preliminary data.</text>
</comment>
<organism evidence="1 2">
    <name type="scientific">Jeotgalicoccus halotolerans</name>
    <dbReference type="NCBI Taxonomy" id="157227"/>
    <lineage>
        <taxon>Bacteria</taxon>
        <taxon>Bacillati</taxon>
        <taxon>Bacillota</taxon>
        <taxon>Bacilli</taxon>
        <taxon>Bacillales</taxon>
        <taxon>Staphylococcaceae</taxon>
        <taxon>Jeotgalicoccus</taxon>
    </lineage>
</organism>
<gene>
    <name evidence="1" type="ORF">DFR63_0568</name>
</gene>
<reference evidence="1 2" key="1">
    <citation type="submission" date="2018-08" db="EMBL/GenBank/DDBJ databases">
        <title>Genomic Encyclopedia of Type Strains, Phase IV (KMG-IV): sequencing the most valuable type-strain genomes for metagenomic binning, comparative biology and taxonomic classification.</title>
        <authorList>
            <person name="Goeker M."/>
        </authorList>
    </citation>
    <scope>NUCLEOTIDE SEQUENCE [LARGE SCALE GENOMIC DNA]</scope>
    <source>
        <strain evidence="1 2">DSM 17274</strain>
    </source>
</reference>
<evidence type="ECO:0000313" key="1">
    <source>
        <dbReference type="EMBL" id="REG25531.1"/>
    </source>
</evidence>
<sequence length="248" mass="27583">MIVITVLLLLSIIILFLNSNGLHKKNFVSENGIEGDYLIQQAADSEGILLWLHGDGAYEFKHPYSKEYLGGKNGIKAVAEEKNLTLIVPHTPSADTWWENGEDNAEYLIELISTFPEHQKVWISGFSGGAEITTYWLIEKLKRTDIKSGGVILFGGGGSPAAEGITDSLRKEDVIDGSFPITWFIGENDTGDSNDENPFNALAASKQGERFYRDQGWKTERIILKNYGHLLSENNIGMYGQLLDEMIP</sequence>
<proteinExistence type="predicted"/>
<evidence type="ECO:0000313" key="2">
    <source>
        <dbReference type="Proteomes" id="UP000257076"/>
    </source>
</evidence>
<dbReference type="AlphaFoldDB" id="A0A3E0B0P4"/>
<dbReference type="SUPFAM" id="SSF53474">
    <property type="entry name" value="alpha/beta-Hydrolases"/>
    <property type="match status" value="1"/>
</dbReference>
<keyword evidence="2" id="KW-1185">Reference proteome</keyword>
<accession>A0A3E0B0P4</accession>
<dbReference type="Gene3D" id="3.40.50.1820">
    <property type="entry name" value="alpha/beta hydrolase"/>
    <property type="match status" value="1"/>
</dbReference>
<protein>
    <submittedName>
        <fullName evidence="1">Uncharacterized protein</fullName>
    </submittedName>
</protein>
<name>A0A3E0B0P4_9STAP</name>